<evidence type="ECO:0000313" key="2">
    <source>
        <dbReference type="EMBL" id="GBP16245.1"/>
    </source>
</evidence>
<feature type="region of interest" description="Disordered" evidence="1">
    <location>
        <begin position="62"/>
        <end position="90"/>
    </location>
</feature>
<sequence>MPEEIPIILDCCIQISSYFVNEEQHSDTTLDASPSPFGGAYVICYENRQADNFESTPRALNFAHAQSGTPTPAAASAHDPQGRLPAAALT</sequence>
<organism evidence="2 3">
    <name type="scientific">Eumeta variegata</name>
    <name type="common">Bagworm moth</name>
    <name type="synonym">Eumeta japonica</name>
    <dbReference type="NCBI Taxonomy" id="151549"/>
    <lineage>
        <taxon>Eukaryota</taxon>
        <taxon>Metazoa</taxon>
        <taxon>Ecdysozoa</taxon>
        <taxon>Arthropoda</taxon>
        <taxon>Hexapoda</taxon>
        <taxon>Insecta</taxon>
        <taxon>Pterygota</taxon>
        <taxon>Neoptera</taxon>
        <taxon>Endopterygota</taxon>
        <taxon>Lepidoptera</taxon>
        <taxon>Glossata</taxon>
        <taxon>Ditrysia</taxon>
        <taxon>Tineoidea</taxon>
        <taxon>Psychidae</taxon>
        <taxon>Oiketicinae</taxon>
        <taxon>Eumeta</taxon>
    </lineage>
</organism>
<comment type="caution">
    <text evidence="2">The sequence shown here is derived from an EMBL/GenBank/DDBJ whole genome shotgun (WGS) entry which is preliminary data.</text>
</comment>
<dbReference type="AlphaFoldDB" id="A0A4C1TQI4"/>
<evidence type="ECO:0000313" key="3">
    <source>
        <dbReference type="Proteomes" id="UP000299102"/>
    </source>
</evidence>
<gene>
    <name evidence="2" type="ORF">EVAR_93614_1</name>
</gene>
<keyword evidence="3" id="KW-1185">Reference proteome</keyword>
<protein>
    <submittedName>
        <fullName evidence="2">Uncharacterized protein</fullName>
    </submittedName>
</protein>
<dbReference type="EMBL" id="BGZK01000078">
    <property type="protein sequence ID" value="GBP16245.1"/>
    <property type="molecule type" value="Genomic_DNA"/>
</dbReference>
<accession>A0A4C1TQI4</accession>
<evidence type="ECO:0000256" key="1">
    <source>
        <dbReference type="SAM" id="MobiDB-lite"/>
    </source>
</evidence>
<name>A0A4C1TQI4_EUMVA</name>
<reference evidence="2 3" key="1">
    <citation type="journal article" date="2019" name="Commun. Biol.">
        <title>The bagworm genome reveals a unique fibroin gene that provides high tensile strength.</title>
        <authorList>
            <person name="Kono N."/>
            <person name="Nakamura H."/>
            <person name="Ohtoshi R."/>
            <person name="Tomita M."/>
            <person name="Numata K."/>
            <person name="Arakawa K."/>
        </authorList>
    </citation>
    <scope>NUCLEOTIDE SEQUENCE [LARGE SCALE GENOMIC DNA]</scope>
</reference>
<proteinExistence type="predicted"/>
<dbReference type="Proteomes" id="UP000299102">
    <property type="component" value="Unassembled WGS sequence"/>
</dbReference>